<feature type="domain" description="NAD-dependent epimerase/dehydratase" evidence="6">
    <location>
        <begin position="171"/>
        <end position="280"/>
    </location>
</feature>
<protein>
    <recommendedName>
        <fullName evidence="3">UDP-glucose 4-epimerase</fullName>
    </recommendedName>
    <alternativeName>
        <fullName evidence="5">Galactowaldenase</fullName>
    </alternativeName>
    <alternativeName>
        <fullName evidence="4">UDP-galactose 4-epimerase</fullName>
    </alternativeName>
</protein>
<comment type="pathway">
    <text evidence="1">Carbohydrate metabolism; galactose metabolism.</text>
</comment>
<dbReference type="AlphaFoldDB" id="A0A1G4XAA7"/>
<evidence type="ECO:0000256" key="5">
    <source>
        <dbReference type="ARBA" id="ARBA00033067"/>
    </source>
</evidence>
<organism evidence="7 8">
    <name type="scientific">Klenkia marina</name>
    <dbReference type="NCBI Taxonomy" id="1960309"/>
    <lineage>
        <taxon>Bacteria</taxon>
        <taxon>Bacillati</taxon>
        <taxon>Actinomycetota</taxon>
        <taxon>Actinomycetes</taxon>
        <taxon>Geodermatophilales</taxon>
        <taxon>Geodermatophilaceae</taxon>
        <taxon>Klenkia</taxon>
    </lineage>
</organism>
<dbReference type="InterPro" id="IPR036291">
    <property type="entry name" value="NAD(P)-bd_dom_sf"/>
</dbReference>
<dbReference type="OrthoDB" id="9801785at2"/>
<dbReference type="PANTHER" id="PTHR43725:SF53">
    <property type="entry name" value="UDP-ARABINOSE 4-EPIMERASE 1"/>
    <property type="match status" value="1"/>
</dbReference>
<dbReference type="PRINTS" id="PR01713">
    <property type="entry name" value="NUCEPIMERASE"/>
</dbReference>
<comment type="similarity">
    <text evidence="2">Belongs to the NAD(P)-dependent epimerase/dehydratase family.</text>
</comment>
<evidence type="ECO:0000256" key="3">
    <source>
        <dbReference type="ARBA" id="ARBA00018569"/>
    </source>
</evidence>
<name>A0A1G4XAA7_9ACTN</name>
<accession>A0A1G4XAA7</accession>
<feature type="domain" description="NAD-dependent epimerase/dehydratase" evidence="6">
    <location>
        <begin position="3"/>
        <end position="129"/>
    </location>
</feature>
<dbReference type="EMBL" id="FMUH01000001">
    <property type="protein sequence ID" value="SCX38111.1"/>
    <property type="molecule type" value="Genomic_DNA"/>
</dbReference>
<dbReference type="Pfam" id="PF01370">
    <property type="entry name" value="Epimerase"/>
    <property type="match status" value="2"/>
</dbReference>
<proteinExistence type="inferred from homology"/>
<evidence type="ECO:0000313" key="7">
    <source>
        <dbReference type="EMBL" id="SCX38111.1"/>
    </source>
</evidence>
<dbReference type="Gene3D" id="3.90.25.10">
    <property type="entry name" value="UDP-galactose 4-epimerase, domain 1"/>
    <property type="match status" value="1"/>
</dbReference>
<dbReference type="Gene3D" id="3.40.50.720">
    <property type="entry name" value="NAD(P)-binding Rossmann-like Domain"/>
    <property type="match status" value="2"/>
</dbReference>
<dbReference type="SUPFAM" id="SSF51735">
    <property type="entry name" value="NAD(P)-binding Rossmann-fold domains"/>
    <property type="match status" value="1"/>
</dbReference>
<reference evidence="8" key="1">
    <citation type="submission" date="2016-10" db="EMBL/GenBank/DDBJ databases">
        <authorList>
            <person name="Varghese N."/>
            <person name="Submissions S."/>
        </authorList>
    </citation>
    <scope>NUCLEOTIDE SEQUENCE [LARGE SCALE GENOMIC DNA]</scope>
    <source>
        <strain evidence="8">DSM 45722</strain>
    </source>
</reference>
<gene>
    <name evidence="7" type="ORF">SAMN03159343_0301</name>
</gene>
<keyword evidence="8" id="KW-1185">Reference proteome</keyword>
<dbReference type="Proteomes" id="UP000198981">
    <property type="component" value="Unassembled WGS sequence"/>
</dbReference>
<evidence type="ECO:0000313" key="8">
    <source>
        <dbReference type="Proteomes" id="UP000198981"/>
    </source>
</evidence>
<evidence type="ECO:0000256" key="4">
    <source>
        <dbReference type="ARBA" id="ARBA00031367"/>
    </source>
</evidence>
<dbReference type="PANTHER" id="PTHR43725">
    <property type="entry name" value="UDP-GLUCOSE 4-EPIMERASE"/>
    <property type="match status" value="1"/>
</dbReference>
<evidence type="ECO:0000259" key="6">
    <source>
        <dbReference type="Pfam" id="PF01370"/>
    </source>
</evidence>
<evidence type="ECO:0000256" key="2">
    <source>
        <dbReference type="ARBA" id="ARBA00007637"/>
    </source>
</evidence>
<dbReference type="STRING" id="1960309.SAMN03159343_0301"/>
<dbReference type="RefSeq" id="WP_092799006.1">
    <property type="nucleotide sequence ID" value="NZ_FMUH01000001.1"/>
</dbReference>
<evidence type="ECO:0000256" key="1">
    <source>
        <dbReference type="ARBA" id="ARBA00004947"/>
    </source>
</evidence>
<sequence>MRILVTGGAGFIGSHVVAAHLEAGHEVRVLDALLPAVHPAYPDGPPGLDGVELVVGDVRDAATVDRVLRGVDAVNHQAAMVGLGIDVQDMPLYAGTNDLGTAVLLAAMARADVGQLVFASSMVVYGEGRYECAEHGAVAAAPRRRPDLDAGVFDPPCPVCGRQLAWGRVGEETPPDPRNTYAATKLAQEHLSSAWARSTGGTAVGLRYHNVYGPRMPRDTFYAGVASIFRSSLEGGRAPQVYEDGGQMRDFVHVTDVAQANLRAFEKSPEESTLRTYNVASGTPHTVGDMAAALADAFGGPAPEVTGQYRIGDVRHVVASPARAQDELGYAAAVTFEDGMREFATAPLRAAPQQP</sequence>
<dbReference type="InterPro" id="IPR001509">
    <property type="entry name" value="Epimerase_deHydtase"/>
</dbReference>